<comment type="similarity">
    <text evidence="2 3">Belongs to the YajQ family.</text>
</comment>
<keyword evidence="5" id="KW-1185">Reference proteome</keyword>
<name>A0A4R2LHA4_9GAMM</name>
<dbReference type="GO" id="GO:0000166">
    <property type="term" value="F:nucleotide binding"/>
    <property type="evidence" value="ECO:0007669"/>
    <property type="project" value="UniProtKB-UniRule"/>
</dbReference>
<dbReference type="SUPFAM" id="SSF89963">
    <property type="entry name" value="YajQ-like"/>
    <property type="match status" value="2"/>
</dbReference>
<proteinExistence type="inferred from homology"/>
<accession>A0A4R2LHA4</accession>
<dbReference type="PANTHER" id="PTHR30476:SF0">
    <property type="entry name" value="UPF0234 PROTEIN YAJQ"/>
    <property type="match status" value="1"/>
</dbReference>
<dbReference type="OrthoDB" id="9801447at2"/>
<dbReference type="EMBL" id="SLWY01000005">
    <property type="protein sequence ID" value="TCO82418.1"/>
    <property type="molecule type" value="Genomic_DNA"/>
</dbReference>
<dbReference type="GO" id="GO:0005829">
    <property type="term" value="C:cytosol"/>
    <property type="evidence" value="ECO:0007669"/>
    <property type="project" value="TreeGrafter"/>
</dbReference>
<dbReference type="NCBIfam" id="NF003819">
    <property type="entry name" value="PRK05412.1"/>
    <property type="match status" value="1"/>
</dbReference>
<dbReference type="AlphaFoldDB" id="A0A4R2LHA4"/>
<dbReference type="Proteomes" id="UP000295765">
    <property type="component" value="Unassembled WGS sequence"/>
</dbReference>
<sequence>MPSFDVVSEINEHELTNALDQANRDIGARYDFKGVDARIERADRVLTLHAQSEFQIEQMSDVLYQRLAKRGIDVQCLEVGKVEIANLKASQKITVRQGIDAELAKKIVRLIKDAKLKVQAQIQGEQVRVSGKKRDDLQATIAALREATFELPLQFTNFRD</sequence>
<dbReference type="PANTHER" id="PTHR30476">
    <property type="entry name" value="UPF0234 PROTEIN YAJQ"/>
    <property type="match status" value="1"/>
</dbReference>
<dbReference type="Gene3D" id="3.30.70.990">
    <property type="entry name" value="YajQ-like, domain 2"/>
    <property type="match status" value="1"/>
</dbReference>
<protein>
    <recommendedName>
        <fullName evidence="3">Nucleotide-binding protein EV699_105209</fullName>
    </recommendedName>
</protein>
<evidence type="ECO:0000256" key="3">
    <source>
        <dbReference type="HAMAP-Rule" id="MF_00632"/>
    </source>
</evidence>
<gene>
    <name evidence="4" type="ORF">EV699_105209</name>
</gene>
<dbReference type="InterPro" id="IPR007551">
    <property type="entry name" value="YajQ/Smlt4090-like"/>
</dbReference>
<dbReference type="RefSeq" id="WP_132539833.1">
    <property type="nucleotide sequence ID" value="NZ_SLWY01000005.1"/>
</dbReference>
<evidence type="ECO:0000256" key="1">
    <source>
        <dbReference type="ARBA" id="ARBA00022741"/>
    </source>
</evidence>
<evidence type="ECO:0000313" key="5">
    <source>
        <dbReference type="Proteomes" id="UP000295765"/>
    </source>
</evidence>
<dbReference type="HAMAP" id="MF_00632">
    <property type="entry name" value="UPF0234"/>
    <property type="match status" value="1"/>
</dbReference>
<evidence type="ECO:0000256" key="2">
    <source>
        <dbReference type="ARBA" id="ARBA00093450"/>
    </source>
</evidence>
<organism evidence="4 5">
    <name type="scientific">Plasticicumulans lactativorans</name>
    <dbReference type="NCBI Taxonomy" id="1133106"/>
    <lineage>
        <taxon>Bacteria</taxon>
        <taxon>Pseudomonadati</taxon>
        <taxon>Pseudomonadota</taxon>
        <taxon>Gammaproteobacteria</taxon>
        <taxon>Candidatus Competibacteraceae</taxon>
        <taxon>Plasticicumulans</taxon>
    </lineage>
</organism>
<dbReference type="InterPro" id="IPR036183">
    <property type="entry name" value="YajQ-like_sf"/>
</dbReference>
<dbReference type="Gene3D" id="3.30.70.860">
    <property type="match status" value="1"/>
</dbReference>
<keyword evidence="1 3" id="KW-0547">Nucleotide-binding</keyword>
<reference evidence="4 5" key="1">
    <citation type="submission" date="2019-03" db="EMBL/GenBank/DDBJ databases">
        <title>Genomic Encyclopedia of Type Strains, Phase IV (KMG-IV): sequencing the most valuable type-strain genomes for metagenomic binning, comparative biology and taxonomic classification.</title>
        <authorList>
            <person name="Goeker M."/>
        </authorList>
    </citation>
    <scope>NUCLEOTIDE SEQUENCE [LARGE SCALE GENOMIC DNA]</scope>
    <source>
        <strain evidence="4 5">DSM 25287</strain>
    </source>
</reference>
<dbReference type="CDD" id="cd11740">
    <property type="entry name" value="YajQ_like"/>
    <property type="match status" value="1"/>
</dbReference>
<comment type="function">
    <text evidence="3">Nucleotide-binding protein.</text>
</comment>
<dbReference type="InterPro" id="IPR035570">
    <property type="entry name" value="UPF0234_N"/>
</dbReference>
<evidence type="ECO:0000313" key="4">
    <source>
        <dbReference type="EMBL" id="TCO82418.1"/>
    </source>
</evidence>
<dbReference type="Pfam" id="PF04461">
    <property type="entry name" value="YajQ"/>
    <property type="match status" value="1"/>
</dbReference>
<comment type="caution">
    <text evidence="4">The sequence shown here is derived from an EMBL/GenBank/DDBJ whole genome shotgun (WGS) entry which is preliminary data.</text>
</comment>
<dbReference type="InterPro" id="IPR035571">
    <property type="entry name" value="UPF0234-like_C"/>
</dbReference>